<evidence type="ECO:0000313" key="3">
    <source>
        <dbReference type="EMBL" id="TQV95176.1"/>
    </source>
</evidence>
<sequence length="528" mass="57679">MKQFLGVIQLLALGMVTSATASTCPSRNGGLVDLGYAKHVPTYVNTTASGERVAVYKNIRFANAPTGNLRFRKPDTALPTQDGVQDGKASKANSTCISTAPWMVPFPEINGTTFGVEDCLFLDVYVPQEVRPGDNVPVLHWFTGSAYAFGGKEYFINPLGLFDRIKAAGLGPFIFVANNYRLGVSGFMYSANQDMDANVGLFDSLASAEWTAKYIHKFGGDASKFSVIGNSAGAAIIYYLTTLHDGGAELPFQQAFISSPAAPPRRDVTARQIDLYNTVLHTANCTSLECLRNLTETDLKAVNHFLINNTYSGSGGGNFGPGIGFGLAPDGKDFSDTPTQLLLDGKVNRGLKRLIVGTMANEGLYTSSDDNMPAAFPALVRRMLPGADNDTISSIQAQYHPRVPEQLAWDWTTDVVFACQAYSLANALPDRTNMFINSIPPAAHGQDILYYFYENQRVTPVEFPELALAYQDKIIRFLHGKSIDWPVYGISRNIYNVTAEFVNTTLPEDLQDRCRFIRSVVLDKQNGA</sequence>
<feature type="chain" id="PRO_5021712787" evidence="1">
    <location>
        <begin position="22"/>
        <end position="528"/>
    </location>
</feature>
<dbReference type="STRING" id="43265.A0A545V0C9"/>
<keyword evidence="1" id="KW-0732">Signal</keyword>
<gene>
    <name evidence="3" type="ORF">IF1G_06163</name>
</gene>
<accession>A0A545V0C9</accession>
<feature type="domain" description="Carboxylesterase type B" evidence="2">
    <location>
        <begin position="47"/>
        <end position="371"/>
    </location>
</feature>
<dbReference type="Proteomes" id="UP000315783">
    <property type="component" value="Unassembled WGS sequence"/>
</dbReference>
<protein>
    <submittedName>
        <fullName evidence="3">Lipase</fullName>
    </submittedName>
</protein>
<dbReference type="OrthoDB" id="408631at2759"/>
<proteinExistence type="predicted"/>
<dbReference type="InterPro" id="IPR050309">
    <property type="entry name" value="Type-B_Carboxylest/Lipase"/>
</dbReference>
<dbReference type="InterPro" id="IPR029058">
    <property type="entry name" value="AB_hydrolase_fold"/>
</dbReference>
<keyword evidence="4" id="KW-1185">Reference proteome</keyword>
<name>A0A545V0C9_9HYPO</name>
<organism evidence="3 4">
    <name type="scientific">Cordyceps javanica</name>
    <dbReference type="NCBI Taxonomy" id="43265"/>
    <lineage>
        <taxon>Eukaryota</taxon>
        <taxon>Fungi</taxon>
        <taxon>Dikarya</taxon>
        <taxon>Ascomycota</taxon>
        <taxon>Pezizomycotina</taxon>
        <taxon>Sordariomycetes</taxon>
        <taxon>Hypocreomycetidae</taxon>
        <taxon>Hypocreales</taxon>
        <taxon>Cordycipitaceae</taxon>
        <taxon>Cordyceps</taxon>
    </lineage>
</organism>
<dbReference type="PANTHER" id="PTHR11559">
    <property type="entry name" value="CARBOXYLESTERASE"/>
    <property type="match status" value="1"/>
</dbReference>
<dbReference type="InterPro" id="IPR019819">
    <property type="entry name" value="Carboxylesterase_B_CS"/>
</dbReference>
<comment type="caution">
    <text evidence="3">The sequence shown here is derived from an EMBL/GenBank/DDBJ whole genome shotgun (WGS) entry which is preliminary data.</text>
</comment>
<evidence type="ECO:0000313" key="4">
    <source>
        <dbReference type="Proteomes" id="UP000315783"/>
    </source>
</evidence>
<evidence type="ECO:0000259" key="2">
    <source>
        <dbReference type="Pfam" id="PF00135"/>
    </source>
</evidence>
<evidence type="ECO:0000256" key="1">
    <source>
        <dbReference type="SAM" id="SignalP"/>
    </source>
</evidence>
<reference evidence="3 4" key="1">
    <citation type="journal article" date="2019" name="Appl. Microbiol. Biotechnol.">
        <title>Genome sequence of Isaria javanica and comparative genome analysis insights into family S53 peptidase evolution in fungal entomopathogens.</title>
        <authorList>
            <person name="Lin R."/>
            <person name="Zhang X."/>
            <person name="Xin B."/>
            <person name="Zou M."/>
            <person name="Gao Y."/>
            <person name="Qin F."/>
            <person name="Hu Q."/>
            <person name="Xie B."/>
            <person name="Cheng X."/>
        </authorList>
    </citation>
    <scope>NUCLEOTIDE SEQUENCE [LARGE SCALE GENOMIC DNA]</scope>
    <source>
        <strain evidence="3 4">IJ1G</strain>
    </source>
</reference>
<dbReference type="EMBL" id="SPUK01000008">
    <property type="protein sequence ID" value="TQV95176.1"/>
    <property type="molecule type" value="Genomic_DNA"/>
</dbReference>
<dbReference type="Pfam" id="PF00135">
    <property type="entry name" value="COesterase"/>
    <property type="match status" value="1"/>
</dbReference>
<dbReference type="SUPFAM" id="SSF53474">
    <property type="entry name" value="alpha/beta-Hydrolases"/>
    <property type="match status" value="1"/>
</dbReference>
<dbReference type="PROSITE" id="PS00941">
    <property type="entry name" value="CARBOXYLESTERASE_B_2"/>
    <property type="match status" value="1"/>
</dbReference>
<dbReference type="InterPro" id="IPR002018">
    <property type="entry name" value="CarbesteraseB"/>
</dbReference>
<feature type="signal peptide" evidence="1">
    <location>
        <begin position="1"/>
        <end position="21"/>
    </location>
</feature>
<dbReference type="Gene3D" id="3.40.50.1820">
    <property type="entry name" value="alpha/beta hydrolase"/>
    <property type="match status" value="1"/>
</dbReference>
<dbReference type="AlphaFoldDB" id="A0A545V0C9"/>